<dbReference type="OrthoDB" id="5880116at2"/>
<evidence type="ECO:0000256" key="1">
    <source>
        <dbReference type="SAM" id="SignalP"/>
    </source>
</evidence>
<dbReference type="Pfam" id="PF11932">
    <property type="entry name" value="DUF3450"/>
    <property type="match status" value="1"/>
</dbReference>
<accession>A0A250KWE2</accession>
<keyword evidence="3" id="KW-1185">Reference proteome</keyword>
<evidence type="ECO:0000313" key="3">
    <source>
        <dbReference type="Proteomes" id="UP000266313"/>
    </source>
</evidence>
<gene>
    <name evidence="2" type="ORF">sS8_3892</name>
</gene>
<dbReference type="AlphaFoldDB" id="A0A250KWE2"/>
<evidence type="ECO:0000313" key="2">
    <source>
        <dbReference type="EMBL" id="BBA35824.1"/>
    </source>
</evidence>
<evidence type="ECO:0008006" key="4">
    <source>
        <dbReference type="Google" id="ProtNLM"/>
    </source>
</evidence>
<proteinExistence type="predicted"/>
<sequence length="217" mass="23722">MVSLQFARSKALAPRNALSAVAGWLLAIASPAILAQPASGPGAGPSEPPPSTDAAAAKLQTLSELDRRLDGILSDAVSALKQGIENGLPFLLDERRGRIERLEKLVGDPAADMAEKYRRVQEAYRVELDYARSVEAYRAVLRTGNDERLVDFLSVGRLALYYQTLDGHESGIWRNDQERWQRLSGEENEAIARGLRAARKLEPPQLMVLPLPGAKSP</sequence>
<dbReference type="KEGG" id="mmai:sS8_3892"/>
<dbReference type="Proteomes" id="UP000266313">
    <property type="component" value="Chromosome"/>
</dbReference>
<dbReference type="InterPro" id="IPR016866">
    <property type="entry name" value="UCP028069"/>
</dbReference>
<feature type="chain" id="PRO_5013100713" description="DUF3450 domain-containing protein" evidence="1">
    <location>
        <begin position="36"/>
        <end position="217"/>
    </location>
</feature>
<dbReference type="RefSeq" id="WP_119631113.1">
    <property type="nucleotide sequence ID" value="NZ_AP017928.1"/>
</dbReference>
<protein>
    <recommendedName>
        <fullName evidence="4">DUF3450 domain-containing protein</fullName>
    </recommendedName>
</protein>
<keyword evidence="1" id="KW-0732">Signal</keyword>
<organism evidence="2 3">
    <name type="scientific">Methylocaldum marinum</name>
    <dbReference type="NCBI Taxonomy" id="1432792"/>
    <lineage>
        <taxon>Bacteria</taxon>
        <taxon>Pseudomonadati</taxon>
        <taxon>Pseudomonadota</taxon>
        <taxon>Gammaproteobacteria</taxon>
        <taxon>Methylococcales</taxon>
        <taxon>Methylococcaceae</taxon>
        <taxon>Methylocaldum</taxon>
    </lineage>
</organism>
<name>A0A250KWE2_9GAMM</name>
<feature type="signal peptide" evidence="1">
    <location>
        <begin position="1"/>
        <end position="35"/>
    </location>
</feature>
<reference evidence="2 3" key="1">
    <citation type="submission" date="2016-12" db="EMBL/GenBank/DDBJ databases">
        <title>Genome sequencing of Methylocaldum marinum.</title>
        <authorList>
            <person name="Takeuchi M."/>
            <person name="Kamagata Y."/>
            <person name="Hiraoka S."/>
            <person name="Oshima K."/>
            <person name="Hattori M."/>
            <person name="Iwasaki W."/>
        </authorList>
    </citation>
    <scope>NUCLEOTIDE SEQUENCE [LARGE SCALE GENOMIC DNA]</scope>
    <source>
        <strain evidence="2 3">S8</strain>
    </source>
</reference>
<dbReference type="EMBL" id="AP017928">
    <property type="protein sequence ID" value="BBA35824.1"/>
    <property type="molecule type" value="Genomic_DNA"/>
</dbReference>